<feature type="compositionally biased region" description="Low complexity" evidence="1">
    <location>
        <begin position="279"/>
        <end position="288"/>
    </location>
</feature>
<dbReference type="InParanoid" id="A0A067Q491"/>
<dbReference type="HOGENOM" id="CLU_707995_0_0_1"/>
<feature type="region of interest" description="Disordered" evidence="1">
    <location>
        <begin position="1"/>
        <end position="49"/>
    </location>
</feature>
<feature type="region of interest" description="Disordered" evidence="1">
    <location>
        <begin position="227"/>
        <end position="262"/>
    </location>
</feature>
<evidence type="ECO:0000256" key="1">
    <source>
        <dbReference type="SAM" id="MobiDB-lite"/>
    </source>
</evidence>
<feature type="region of interest" description="Disordered" evidence="1">
    <location>
        <begin position="90"/>
        <end position="211"/>
    </location>
</feature>
<name>A0A067Q491_9AGAM</name>
<sequence length="390" mass="43813">MFHPPQHRLDTPPPTSQFHRPWSPDPTDPLPSLSRYNLPPQGQGYDYDYVYDHDDYTYHHPQHRQQRREPSDVSVEALDLADYAMTLDHRQHQQLQPHYAPFRPPEYPPSPPALRPLASPDSIQVPSLVSDPTGSSSSHTTHSFASHSGQSRGRGTPRRPFSLPPPRSHNSFSPSPHLEPQYTYDYPHSSNHDYPGVPIGGRFPPNPPDEIDISQFPAWSRKWYHPQNTLNPIPQNPPKRRVPEDDLSPFDPSFPTHKYHSTPYDPQVLPYSGYSLPSSSVPSHSAASRDALPWSSDPPDYPLDSEIKEERMRMLEREFGGKGSRSKEEFGEEGVVGSVDGKGNLVTEGPKKRMVVRGCQILLALAGSIAAIYGGFVRLPSSLISSQNKH</sequence>
<feature type="region of interest" description="Disordered" evidence="1">
    <location>
        <begin position="279"/>
        <end position="303"/>
    </location>
</feature>
<dbReference type="OrthoDB" id="3253553at2759"/>
<evidence type="ECO:0000313" key="2">
    <source>
        <dbReference type="EMBL" id="KDQ60935.1"/>
    </source>
</evidence>
<gene>
    <name evidence="2" type="ORF">JAAARDRAFT_45655</name>
</gene>
<dbReference type="AlphaFoldDB" id="A0A067Q491"/>
<feature type="compositionally biased region" description="Low complexity" evidence="1">
    <location>
        <begin position="130"/>
        <end position="148"/>
    </location>
</feature>
<evidence type="ECO:0000313" key="3">
    <source>
        <dbReference type="Proteomes" id="UP000027265"/>
    </source>
</evidence>
<dbReference type="EMBL" id="KL197713">
    <property type="protein sequence ID" value="KDQ60935.1"/>
    <property type="molecule type" value="Genomic_DNA"/>
</dbReference>
<keyword evidence="3" id="KW-1185">Reference proteome</keyword>
<accession>A0A067Q491</accession>
<organism evidence="2 3">
    <name type="scientific">Jaapia argillacea MUCL 33604</name>
    <dbReference type="NCBI Taxonomy" id="933084"/>
    <lineage>
        <taxon>Eukaryota</taxon>
        <taxon>Fungi</taxon>
        <taxon>Dikarya</taxon>
        <taxon>Basidiomycota</taxon>
        <taxon>Agaricomycotina</taxon>
        <taxon>Agaricomycetes</taxon>
        <taxon>Agaricomycetidae</taxon>
        <taxon>Jaapiales</taxon>
        <taxon>Jaapiaceae</taxon>
        <taxon>Jaapia</taxon>
    </lineage>
</organism>
<proteinExistence type="predicted"/>
<reference evidence="3" key="1">
    <citation type="journal article" date="2014" name="Proc. Natl. Acad. Sci. U.S.A.">
        <title>Extensive sampling of basidiomycete genomes demonstrates inadequacy of the white-rot/brown-rot paradigm for wood decay fungi.</title>
        <authorList>
            <person name="Riley R."/>
            <person name="Salamov A.A."/>
            <person name="Brown D.W."/>
            <person name="Nagy L.G."/>
            <person name="Floudas D."/>
            <person name="Held B.W."/>
            <person name="Levasseur A."/>
            <person name="Lombard V."/>
            <person name="Morin E."/>
            <person name="Otillar R."/>
            <person name="Lindquist E.A."/>
            <person name="Sun H."/>
            <person name="LaButti K.M."/>
            <person name="Schmutz J."/>
            <person name="Jabbour D."/>
            <person name="Luo H."/>
            <person name="Baker S.E."/>
            <person name="Pisabarro A.G."/>
            <person name="Walton J.D."/>
            <person name="Blanchette R.A."/>
            <person name="Henrissat B."/>
            <person name="Martin F."/>
            <person name="Cullen D."/>
            <person name="Hibbett D.S."/>
            <person name="Grigoriev I.V."/>
        </authorList>
    </citation>
    <scope>NUCLEOTIDE SEQUENCE [LARGE SCALE GENOMIC DNA]</scope>
    <source>
        <strain evidence="3">MUCL 33604</strain>
    </source>
</reference>
<dbReference type="Proteomes" id="UP000027265">
    <property type="component" value="Unassembled WGS sequence"/>
</dbReference>
<protein>
    <submittedName>
        <fullName evidence="2">Uncharacterized protein</fullName>
    </submittedName>
</protein>
<feature type="compositionally biased region" description="Pro residues" evidence="1">
    <location>
        <begin position="102"/>
        <end position="114"/>
    </location>
</feature>